<dbReference type="RefSeq" id="WP_184726418.1">
    <property type="nucleotide sequence ID" value="NZ_JACHIW010000001.1"/>
</dbReference>
<accession>A0A840Q8H8</accession>
<name>A0A840Q8H8_9PSEU</name>
<organism evidence="1 2">
    <name type="scientific">Saccharopolyspora phatthalungensis</name>
    <dbReference type="NCBI Taxonomy" id="664693"/>
    <lineage>
        <taxon>Bacteria</taxon>
        <taxon>Bacillati</taxon>
        <taxon>Actinomycetota</taxon>
        <taxon>Actinomycetes</taxon>
        <taxon>Pseudonocardiales</taxon>
        <taxon>Pseudonocardiaceae</taxon>
        <taxon>Saccharopolyspora</taxon>
    </lineage>
</organism>
<evidence type="ECO:0000313" key="2">
    <source>
        <dbReference type="Proteomes" id="UP000584374"/>
    </source>
</evidence>
<protein>
    <submittedName>
        <fullName evidence="1">Uncharacterized protein</fullName>
    </submittedName>
</protein>
<reference evidence="1 2" key="1">
    <citation type="submission" date="2020-08" db="EMBL/GenBank/DDBJ databases">
        <title>Sequencing the genomes of 1000 actinobacteria strains.</title>
        <authorList>
            <person name="Klenk H.-P."/>
        </authorList>
    </citation>
    <scope>NUCLEOTIDE SEQUENCE [LARGE SCALE GENOMIC DNA]</scope>
    <source>
        <strain evidence="1 2">DSM 45584</strain>
    </source>
</reference>
<dbReference type="Proteomes" id="UP000584374">
    <property type="component" value="Unassembled WGS sequence"/>
</dbReference>
<sequence>MSEQPARSLLTDEDLERLGITRDLADYVADLADQHGPLTPEQQDRLVVLLRPDPTEHLARGA</sequence>
<dbReference type="AlphaFoldDB" id="A0A840Q8H8"/>
<evidence type="ECO:0000313" key="1">
    <source>
        <dbReference type="EMBL" id="MBB5154998.1"/>
    </source>
</evidence>
<proteinExistence type="predicted"/>
<gene>
    <name evidence="1" type="ORF">BJ970_002532</name>
</gene>
<keyword evidence="2" id="KW-1185">Reference proteome</keyword>
<dbReference type="EMBL" id="JACHIW010000001">
    <property type="protein sequence ID" value="MBB5154998.1"/>
    <property type="molecule type" value="Genomic_DNA"/>
</dbReference>
<comment type="caution">
    <text evidence="1">The sequence shown here is derived from an EMBL/GenBank/DDBJ whole genome shotgun (WGS) entry which is preliminary data.</text>
</comment>